<keyword evidence="1" id="KW-1133">Transmembrane helix</keyword>
<keyword evidence="1" id="KW-0472">Membrane</keyword>
<sequence length="76" mass="9019">MESSTIFNITKHHCPACAYRYYQESLNFNNNSWIQENSIFIISMVLLILLTLFFIVLFTYLNNKKMNKLFSKSTLI</sequence>
<evidence type="ECO:0000256" key="1">
    <source>
        <dbReference type="SAM" id="Phobius"/>
    </source>
</evidence>
<dbReference type="AlphaFoldDB" id="A0A449B3X2"/>
<organism evidence="2 3">
    <name type="scientific">Mycoplasmopsis maculosa</name>
    <dbReference type="NCBI Taxonomy" id="114885"/>
    <lineage>
        <taxon>Bacteria</taxon>
        <taxon>Bacillati</taxon>
        <taxon>Mycoplasmatota</taxon>
        <taxon>Mycoplasmoidales</taxon>
        <taxon>Metamycoplasmataceae</taxon>
        <taxon>Mycoplasmopsis</taxon>
    </lineage>
</organism>
<evidence type="ECO:0000313" key="3">
    <source>
        <dbReference type="Proteomes" id="UP000290243"/>
    </source>
</evidence>
<gene>
    <name evidence="2" type="ORF">NCTC10168_00182</name>
</gene>
<protein>
    <submittedName>
        <fullName evidence="2">Uncharacterized protein</fullName>
    </submittedName>
</protein>
<dbReference type="EMBL" id="LR215037">
    <property type="protein sequence ID" value="VEU75265.1"/>
    <property type="molecule type" value="Genomic_DNA"/>
</dbReference>
<proteinExistence type="predicted"/>
<dbReference type="RefSeq" id="WP_129646215.1">
    <property type="nucleotide sequence ID" value="NZ_LR215037.1"/>
</dbReference>
<evidence type="ECO:0000313" key="2">
    <source>
        <dbReference type="EMBL" id="VEU75265.1"/>
    </source>
</evidence>
<name>A0A449B3X2_9BACT</name>
<feature type="transmembrane region" description="Helical" evidence="1">
    <location>
        <begin position="39"/>
        <end position="61"/>
    </location>
</feature>
<keyword evidence="1" id="KW-0812">Transmembrane</keyword>
<dbReference type="KEGG" id="mmau:NCTC10168_00182"/>
<keyword evidence="3" id="KW-1185">Reference proteome</keyword>
<accession>A0A449B3X2</accession>
<reference evidence="2 3" key="1">
    <citation type="submission" date="2019-01" db="EMBL/GenBank/DDBJ databases">
        <authorList>
            <consortium name="Pathogen Informatics"/>
        </authorList>
    </citation>
    <scope>NUCLEOTIDE SEQUENCE [LARGE SCALE GENOMIC DNA]</scope>
    <source>
        <strain evidence="2 3">NCTC10168</strain>
    </source>
</reference>
<dbReference type="Proteomes" id="UP000290243">
    <property type="component" value="Chromosome"/>
</dbReference>